<sequence length="281" mass="30037">MTVASRSDRRQTRKAGRPVVLLVPVPGGSPIHDLWAGTKLLVVFAISALLAFYPGWVTIAFMSALVVAAIWIARIPRGALPSIPRWLWIVLALGGITAALAGGSPLISVDGIEVGLGGLLNFLRITTLTVLLLALGGLVSFTTNVAEIGPAVATLGRPLRLLRLPVDEWAVALALALRAFPMLIDEFQVLNAARRLRPKRIPKSRKERRQQRRLEVIDLLAAAISVTLRRADEMGDAITARGGTGQLSANPRHPKLADWMTIAITVVAGSAGMALQTLLNS</sequence>
<keyword evidence="2 5" id="KW-0812">Transmembrane</keyword>
<feature type="transmembrane region" description="Helical" evidence="5">
    <location>
        <begin position="119"/>
        <end position="141"/>
    </location>
</feature>
<keyword evidence="4 5" id="KW-0472">Membrane</keyword>
<dbReference type="Pfam" id="PF02361">
    <property type="entry name" value="CbiQ"/>
    <property type="match status" value="1"/>
</dbReference>
<dbReference type="PANTHER" id="PTHR33514">
    <property type="entry name" value="PROTEIN ABCI12, CHLOROPLASTIC"/>
    <property type="match status" value="1"/>
</dbReference>
<dbReference type="KEGG" id="mgor:H0P51_18230"/>
<evidence type="ECO:0000256" key="5">
    <source>
        <dbReference type="SAM" id="Phobius"/>
    </source>
</evidence>
<keyword evidence="7" id="KW-1185">Reference proteome</keyword>
<dbReference type="PANTHER" id="PTHR33514:SF13">
    <property type="entry name" value="PROTEIN ABCI12, CHLOROPLASTIC"/>
    <property type="match status" value="1"/>
</dbReference>
<feature type="transmembrane region" description="Helical" evidence="5">
    <location>
        <begin position="85"/>
        <end position="107"/>
    </location>
</feature>
<evidence type="ECO:0000313" key="7">
    <source>
        <dbReference type="Proteomes" id="UP000510682"/>
    </source>
</evidence>
<evidence type="ECO:0000313" key="6">
    <source>
        <dbReference type="EMBL" id="QLL05750.1"/>
    </source>
</evidence>
<dbReference type="AlphaFoldDB" id="A0A7D6DWT0"/>
<protein>
    <submittedName>
        <fullName evidence="6">Energy-coupling factor transporter transmembrane protein EcfT</fullName>
    </submittedName>
</protein>
<evidence type="ECO:0000256" key="4">
    <source>
        <dbReference type="ARBA" id="ARBA00023136"/>
    </source>
</evidence>
<proteinExistence type="predicted"/>
<dbReference type="CDD" id="cd16914">
    <property type="entry name" value="EcfT"/>
    <property type="match status" value="1"/>
</dbReference>
<dbReference type="InterPro" id="IPR003339">
    <property type="entry name" value="ABC/ECF_trnsptr_transmembrane"/>
</dbReference>
<dbReference type="RefSeq" id="WP_180914222.1">
    <property type="nucleotide sequence ID" value="NZ_CP059165.1"/>
</dbReference>
<name>A0A7D6DWT0_9MYCO</name>
<keyword evidence="3 5" id="KW-1133">Transmembrane helix</keyword>
<dbReference type="Proteomes" id="UP000510682">
    <property type="component" value="Chromosome"/>
</dbReference>
<feature type="transmembrane region" description="Helical" evidence="5">
    <location>
        <begin position="259"/>
        <end position="279"/>
    </location>
</feature>
<evidence type="ECO:0000256" key="3">
    <source>
        <dbReference type="ARBA" id="ARBA00022989"/>
    </source>
</evidence>
<reference evidence="7" key="3">
    <citation type="submission" date="2023-07" db="EMBL/GenBank/DDBJ databases">
        <title>Description of Mycobacterium gordonae subsp. intergordonae subsp.nov. and Mycobacterium gordonae subsp. gordonae subsp. nov.</title>
        <authorList>
            <person name="Huang H."/>
        </authorList>
    </citation>
    <scope>NUCLEOTIDE SEQUENCE [LARGE SCALE GENOMIC DNA]</scope>
    <source>
        <strain evidence="7">24</strain>
    </source>
</reference>
<reference evidence="6 7" key="2">
    <citation type="submission" date="2020-07" db="EMBL/GenBank/DDBJ databases">
        <authorList>
            <person name="Yu X."/>
        </authorList>
    </citation>
    <scope>NUCLEOTIDE SEQUENCE [LARGE SCALE GENOMIC DNA]</scope>
    <source>
        <strain evidence="7">24</strain>
    </source>
</reference>
<gene>
    <name evidence="6" type="ORF">H0P51_18230</name>
</gene>
<comment type="subcellular location">
    <subcellularLocation>
        <location evidence="1">Membrane</location>
        <topology evidence="1">Multi-pass membrane protein</topology>
    </subcellularLocation>
</comment>
<evidence type="ECO:0000256" key="1">
    <source>
        <dbReference type="ARBA" id="ARBA00004141"/>
    </source>
</evidence>
<reference evidence="7" key="1">
    <citation type="submission" date="2020-07" db="EMBL/GenBank/DDBJ databases">
        <title>Description of Mycobacterium gordonae subsp. intergordonae subsp.nov. and Mycobacterium gordonae subsp. gordonae subsp. nov.</title>
        <authorList>
            <person name="Yu X."/>
        </authorList>
    </citation>
    <scope>NUCLEOTIDE SEQUENCE [LARGE SCALE GENOMIC DNA]</scope>
    <source>
        <strain evidence="7">24</strain>
    </source>
</reference>
<dbReference type="GO" id="GO:0005886">
    <property type="term" value="C:plasma membrane"/>
    <property type="evidence" value="ECO:0007669"/>
    <property type="project" value="UniProtKB-ARBA"/>
</dbReference>
<organism evidence="6 7">
    <name type="scientific">Mycobacterium vicinigordonae</name>
    <dbReference type="NCBI Taxonomy" id="1719132"/>
    <lineage>
        <taxon>Bacteria</taxon>
        <taxon>Bacillati</taxon>
        <taxon>Actinomycetota</taxon>
        <taxon>Actinomycetes</taxon>
        <taxon>Mycobacteriales</taxon>
        <taxon>Mycobacteriaceae</taxon>
        <taxon>Mycobacterium</taxon>
    </lineage>
</organism>
<accession>A0A7D6DWT0</accession>
<feature type="transmembrane region" description="Helical" evidence="5">
    <location>
        <begin position="40"/>
        <end position="73"/>
    </location>
</feature>
<dbReference type="EMBL" id="CP059165">
    <property type="protein sequence ID" value="QLL05750.1"/>
    <property type="molecule type" value="Genomic_DNA"/>
</dbReference>
<evidence type="ECO:0000256" key="2">
    <source>
        <dbReference type="ARBA" id="ARBA00022692"/>
    </source>
</evidence>